<feature type="compositionally biased region" description="Acidic residues" evidence="1">
    <location>
        <begin position="12"/>
        <end position="21"/>
    </location>
</feature>
<dbReference type="Proteomes" id="UP001337655">
    <property type="component" value="Unassembled WGS sequence"/>
</dbReference>
<keyword evidence="3" id="KW-1185">Reference proteome</keyword>
<dbReference type="GeneID" id="89927143"/>
<evidence type="ECO:0000313" key="2">
    <source>
        <dbReference type="EMBL" id="KAK5169824.1"/>
    </source>
</evidence>
<reference evidence="2 3" key="1">
    <citation type="submission" date="2023-08" db="EMBL/GenBank/DDBJ databases">
        <title>Black Yeasts Isolated from many extreme environments.</title>
        <authorList>
            <person name="Coleine C."/>
            <person name="Stajich J.E."/>
            <person name="Selbmann L."/>
        </authorList>
    </citation>
    <scope>NUCLEOTIDE SEQUENCE [LARGE SCALE GENOMIC DNA]</scope>
    <source>
        <strain evidence="2 3">CCFEE 5935</strain>
    </source>
</reference>
<feature type="compositionally biased region" description="Basic residues" evidence="1">
    <location>
        <begin position="30"/>
        <end position="42"/>
    </location>
</feature>
<evidence type="ECO:0000313" key="3">
    <source>
        <dbReference type="Proteomes" id="UP001337655"/>
    </source>
</evidence>
<dbReference type="RefSeq" id="XP_064659170.1">
    <property type="nucleotide sequence ID" value="XM_064803045.1"/>
</dbReference>
<proteinExistence type="predicted"/>
<dbReference type="PANTHER" id="PTHR42085">
    <property type="entry name" value="F-BOX DOMAIN-CONTAINING PROTEIN"/>
    <property type="match status" value="1"/>
</dbReference>
<name>A0AAV9PCZ5_9PEZI</name>
<accession>A0AAV9PCZ5</accession>
<dbReference type="EMBL" id="JAVRRT010000008">
    <property type="protein sequence ID" value="KAK5169824.1"/>
    <property type="molecule type" value="Genomic_DNA"/>
</dbReference>
<dbReference type="AlphaFoldDB" id="A0AAV9PCZ5"/>
<gene>
    <name evidence="2" type="ORF">LTR77_005802</name>
</gene>
<protein>
    <submittedName>
        <fullName evidence="2">Uncharacterized protein</fullName>
    </submittedName>
</protein>
<dbReference type="PANTHER" id="PTHR42085:SF1">
    <property type="entry name" value="F-BOX DOMAIN-CONTAINING PROTEIN"/>
    <property type="match status" value="1"/>
</dbReference>
<sequence>MASSKKRKAEAAVDEAGEDGIDAGGEDKVVKKRRVRRKPRKKTPSLIMSLPGELRNKIYALALDGPVRPIETFRKGNRIRVGSDWFSHEPPLNVIRLGRPTSIVESTPPNAYGETFENRSRVTPLWRQPGLLQASKQVREESMYVYYSINTFRLVVDPTRIPQAVEWLRCFYARYGTELFERVSFAMIVRDWRSNIEFWFSIARLVYDATARSPSQTAERRLWADFFGDLKGSSEFAVSIRTVVASAVKAKWRKTPYSSFQEDYIDWAFEKLRTENNLGSRFWSQANQERLVRDMIRAAMKRADPDGFAEGAHPFDPALLG</sequence>
<feature type="region of interest" description="Disordered" evidence="1">
    <location>
        <begin position="1"/>
        <end position="42"/>
    </location>
</feature>
<comment type="caution">
    <text evidence="2">The sequence shown here is derived from an EMBL/GenBank/DDBJ whole genome shotgun (WGS) entry which is preliminary data.</text>
</comment>
<dbReference type="InterPro" id="IPR038883">
    <property type="entry name" value="AN11006-like"/>
</dbReference>
<evidence type="ECO:0000256" key="1">
    <source>
        <dbReference type="SAM" id="MobiDB-lite"/>
    </source>
</evidence>
<organism evidence="2 3">
    <name type="scientific">Saxophila tyrrhenica</name>
    <dbReference type="NCBI Taxonomy" id="1690608"/>
    <lineage>
        <taxon>Eukaryota</taxon>
        <taxon>Fungi</taxon>
        <taxon>Dikarya</taxon>
        <taxon>Ascomycota</taxon>
        <taxon>Pezizomycotina</taxon>
        <taxon>Dothideomycetes</taxon>
        <taxon>Dothideomycetidae</taxon>
        <taxon>Mycosphaerellales</taxon>
        <taxon>Extremaceae</taxon>
        <taxon>Saxophila</taxon>
    </lineage>
</organism>